<dbReference type="SUPFAM" id="SSF102114">
    <property type="entry name" value="Radical SAM enzymes"/>
    <property type="match status" value="1"/>
</dbReference>
<dbReference type="SFLD" id="SFLDG01091">
    <property type="entry name" value="uncharacterized_CHP01210-like"/>
    <property type="match status" value="1"/>
</dbReference>
<keyword evidence="5" id="KW-0408">Iron</keyword>
<sequence>MPLPYNDYTTRLREILGVRVQKISINAGFTCPNRDGKVGTGGCTYCNNQTFNPEYCMQDKSVTQQITEGILFFRKKHEEQKFLAYFQAYTNTYGELCHLIRLYEEALAYPDVIGLVIGTRPDCVNEELLDYFQKLSRKCYVMIEYGVESTCDKTLNFINRGHSFESAQNAIRATAERGIYTAAHLILGLPGEDRTTLLSHALHLSKLPLTAIKLHQLQLIKGTTMAQQYIKHPEWFRLFSVDEYIDLCIDFLELLHPDISIERFTSLSPSRLLLAPDWKVKNYEFVVKLQRRMKERDTQQGKLYHALI</sequence>
<dbReference type="InterPro" id="IPR006638">
    <property type="entry name" value="Elp3/MiaA/NifB-like_rSAM"/>
</dbReference>
<dbReference type="InterPro" id="IPR058240">
    <property type="entry name" value="rSAM_sf"/>
</dbReference>
<keyword evidence="6" id="KW-0411">Iron-sulfur</keyword>
<dbReference type="SFLD" id="SFLDG01086">
    <property type="entry name" value="elongater_protein-like"/>
    <property type="match status" value="1"/>
</dbReference>
<dbReference type="InterPro" id="IPR007197">
    <property type="entry name" value="rSAM"/>
</dbReference>
<dbReference type="PANTHER" id="PTHR11135:SF1">
    <property type="entry name" value="PROTEIN YHCC"/>
    <property type="match status" value="1"/>
</dbReference>
<name>A0A171AL82_9BACT</name>
<comment type="caution">
    <text evidence="8">The sequence shown here is derived from an EMBL/GenBank/DDBJ whole genome shotgun (WGS) entry which is preliminary data.</text>
</comment>
<evidence type="ECO:0000313" key="9">
    <source>
        <dbReference type="Proteomes" id="UP000076586"/>
    </source>
</evidence>
<evidence type="ECO:0000256" key="3">
    <source>
        <dbReference type="ARBA" id="ARBA00022691"/>
    </source>
</evidence>
<keyword evidence="2" id="KW-0004">4Fe-4S</keyword>
<keyword evidence="3" id="KW-0949">S-adenosyl-L-methionine</keyword>
<dbReference type="PANTHER" id="PTHR11135">
    <property type="entry name" value="HISTONE ACETYLTRANSFERASE-RELATED"/>
    <property type="match status" value="1"/>
</dbReference>
<reference evidence="9" key="2">
    <citation type="journal article" date="2017" name="Genome Announc.">
        <title>Draft genome sequence of Paludibacter jiangxiensis NM7(T), a propionate-producing fermentative bacterium.</title>
        <authorList>
            <person name="Qiu Y.-L."/>
            <person name="Tourlousse D.M."/>
            <person name="Matsuura N."/>
            <person name="Ohashi A."/>
            <person name="Sekiguchi Y."/>
        </authorList>
    </citation>
    <scope>NUCLEOTIDE SEQUENCE [LARGE SCALE GENOMIC DNA]</scope>
    <source>
        <strain evidence="9">NM7</strain>
    </source>
</reference>
<dbReference type="AlphaFoldDB" id="A0A171AL82"/>
<dbReference type="InterPro" id="IPR032432">
    <property type="entry name" value="Radical_SAM_C"/>
</dbReference>
<dbReference type="Gene3D" id="3.80.30.20">
    <property type="entry name" value="tm_1862 like domain"/>
    <property type="match status" value="1"/>
</dbReference>
<dbReference type="GO" id="GO:0051539">
    <property type="term" value="F:4 iron, 4 sulfur cluster binding"/>
    <property type="evidence" value="ECO:0007669"/>
    <property type="project" value="UniProtKB-KW"/>
</dbReference>
<dbReference type="SFLD" id="SFLDS00029">
    <property type="entry name" value="Radical_SAM"/>
    <property type="match status" value="1"/>
</dbReference>
<dbReference type="RefSeq" id="WP_068705547.1">
    <property type="nucleotide sequence ID" value="NZ_BDCR01000004.1"/>
</dbReference>
<dbReference type="STRING" id="681398.PJIAN_4461"/>
<dbReference type="Pfam" id="PF04055">
    <property type="entry name" value="Radical_SAM"/>
    <property type="match status" value="1"/>
</dbReference>
<protein>
    <recommendedName>
        <fullName evidence="7">Elp3/MiaA/NifB-like radical SAM core domain-containing protein</fullName>
    </recommendedName>
</protein>
<dbReference type="GO" id="GO:0003824">
    <property type="term" value="F:catalytic activity"/>
    <property type="evidence" value="ECO:0007669"/>
    <property type="project" value="InterPro"/>
</dbReference>
<comment type="cofactor">
    <cofactor evidence="1">
        <name>[4Fe-4S] cluster</name>
        <dbReference type="ChEBI" id="CHEBI:49883"/>
    </cofactor>
</comment>
<evidence type="ECO:0000313" key="8">
    <source>
        <dbReference type="EMBL" id="GAT63918.1"/>
    </source>
</evidence>
<accession>A0A171AL82</accession>
<gene>
    <name evidence="8" type="ORF">PJIAN_4461</name>
</gene>
<dbReference type="GO" id="GO:0046872">
    <property type="term" value="F:metal ion binding"/>
    <property type="evidence" value="ECO:0007669"/>
    <property type="project" value="UniProtKB-KW"/>
</dbReference>
<evidence type="ECO:0000256" key="2">
    <source>
        <dbReference type="ARBA" id="ARBA00022485"/>
    </source>
</evidence>
<dbReference type="InterPro" id="IPR005911">
    <property type="entry name" value="YhcC-like"/>
</dbReference>
<dbReference type="Pfam" id="PF16199">
    <property type="entry name" value="Radical_SAM_C"/>
    <property type="match status" value="1"/>
</dbReference>
<dbReference type="EMBL" id="BDCR01000004">
    <property type="protein sequence ID" value="GAT63918.1"/>
    <property type="molecule type" value="Genomic_DNA"/>
</dbReference>
<evidence type="ECO:0000256" key="4">
    <source>
        <dbReference type="ARBA" id="ARBA00022723"/>
    </source>
</evidence>
<evidence type="ECO:0000259" key="7">
    <source>
        <dbReference type="SMART" id="SM00729"/>
    </source>
</evidence>
<dbReference type="InterPro" id="IPR039661">
    <property type="entry name" value="ELP3"/>
</dbReference>
<evidence type="ECO:0000256" key="6">
    <source>
        <dbReference type="ARBA" id="ARBA00023014"/>
    </source>
</evidence>
<keyword evidence="4" id="KW-0479">Metal-binding</keyword>
<evidence type="ECO:0000256" key="1">
    <source>
        <dbReference type="ARBA" id="ARBA00001966"/>
    </source>
</evidence>
<keyword evidence="9" id="KW-1185">Reference proteome</keyword>
<evidence type="ECO:0000256" key="5">
    <source>
        <dbReference type="ARBA" id="ARBA00023004"/>
    </source>
</evidence>
<dbReference type="InterPro" id="IPR023404">
    <property type="entry name" value="rSAM_horseshoe"/>
</dbReference>
<proteinExistence type="predicted"/>
<dbReference type="Proteomes" id="UP000076586">
    <property type="component" value="Unassembled WGS sequence"/>
</dbReference>
<feature type="domain" description="Elp3/MiaA/NifB-like radical SAM core" evidence="7">
    <location>
        <begin position="21"/>
        <end position="250"/>
    </location>
</feature>
<dbReference type="OrthoDB" id="9801689at2"/>
<organism evidence="8 9">
    <name type="scientific">Paludibacter jiangxiensis</name>
    <dbReference type="NCBI Taxonomy" id="681398"/>
    <lineage>
        <taxon>Bacteria</taxon>
        <taxon>Pseudomonadati</taxon>
        <taxon>Bacteroidota</taxon>
        <taxon>Bacteroidia</taxon>
        <taxon>Bacteroidales</taxon>
        <taxon>Paludibacteraceae</taxon>
        <taxon>Paludibacter</taxon>
    </lineage>
</organism>
<reference evidence="9" key="1">
    <citation type="submission" date="2016-04" db="EMBL/GenBank/DDBJ databases">
        <title>Draft genome sequence of Paludibacter jiangxiensis strain NM7.</title>
        <authorList>
            <person name="Qiu Y."/>
            <person name="Matsuura N."/>
            <person name="Ohashi A."/>
            <person name="Tourlousse M.D."/>
            <person name="Sekiguchi Y."/>
        </authorList>
    </citation>
    <scope>NUCLEOTIDE SEQUENCE [LARGE SCALE GENOMIC DNA]</scope>
    <source>
        <strain evidence="9">NM7</strain>
    </source>
</reference>
<dbReference type="SMART" id="SM00729">
    <property type="entry name" value="Elp3"/>
    <property type="match status" value="1"/>
</dbReference>
<dbReference type="NCBIfam" id="TIGR01212">
    <property type="entry name" value="TIGR01212 family radical SAM protein"/>
    <property type="match status" value="1"/>
</dbReference>